<dbReference type="EMBL" id="BMJS01000026">
    <property type="protein sequence ID" value="GGG03187.1"/>
    <property type="molecule type" value="Genomic_DNA"/>
</dbReference>
<gene>
    <name evidence="1" type="ORF">GCM10010995_20800</name>
</gene>
<sequence>MTIEEFKKQKWTAEMYCTYSNPRTKEQTMHAVATVCFSECLVGLCDPNVDECEPEDIHWVRCENVTLGVTGRGRT</sequence>
<proteinExistence type="predicted"/>
<comment type="caution">
    <text evidence="1">The sequence shown here is derived from an EMBL/GenBank/DDBJ whole genome shotgun (WGS) entry which is preliminary data.</text>
</comment>
<evidence type="ECO:0000313" key="1">
    <source>
        <dbReference type="EMBL" id="GGG03187.1"/>
    </source>
</evidence>
<dbReference type="OrthoDB" id="9877163at2"/>
<protein>
    <submittedName>
        <fullName evidence="1">Uncharacterized protein</fullName>
    </submittedName>
</protein>
<dbReference type="AlphaFoldDB" id="A0A8J3E8Z9"/>
<accession>A0A8J3E8Z9</accession>
<dbReference type="RefSeq" id="WP_117003355.1">
    <property type="nucleotide sequence ID" value="NZ_BMJS01000026.1"/>
</dbReference>
<dbReference type="Proteomes" id="UP000636949">
    <property type="component" value="Unassembled WGS sequence"/>
</dbReference>
<keyword evidence="2" id="KW-1185">Reference proteome</keyword>
<evidence type="ECO:0000313" key="2">
    <source>
        <dbReference type="Proteomes" id="UP000636949"/>
    </source>
</evidence>
<reference evidence="1" key="1">
    <citation type="journal article" date="2014" name="Int. J. Syst. Evol. Microbiol.">
        <title>Complete genome sequence of Corynebacterium casei LMG S-19264T (=DSM 44701T), isolated from a smear-ripened cheese.</title>
        <authorList>
            <consortium name="US DOE Joint Genome Institute (JGI-PGF)"/>
            <person name="Walter F."/>
            <person name="Albersmeier A."/>
            <person name="Kalinowski J."/>
            <person name="Ruckert C."/>
        </authorList>
    </citation>
    <scope>NUCLEOTIDE SEQUENCE</scope>
    <source>
        <strain evidence="1">CGMCC 1.15758</strain>
    </source>
</reference>
<name>A0A8J3E8Z9_9GAMM</name>
<reference evidence="1" key="2">
    <citation type="submission" date="2020-09" db="EMBL/GenBank/DDBJ databases">
        <authorList>
            <person name="Sun Q."/>
            <person name="Zhou Y."/>
        </authorList>
    </citation>
    <scope>NUCLEOTIDE SEQUENCE</scope>
    <source>
        <strain evidence="1">CGMCC 1.15758</strain>
    </source>
</reference>
<organism evidence="1 2">
    <name type="scientific">Cysteiniphilum litorale</name>
    <dbReference type="NCBI Taxonomy" id="2056700"/>
    <lineage>
        <taxon>Bacteria</taxon>
        <taxon>Pseudomonadati</taxon>
        <taxon>Pseudomonadota</taxon>
        <taxon>Gammaproteobacteria</taxon>
        <taxon>Thiotrichales</taxon>
        <taxon>Fastidiosibacteraceae</taxon>
        <taxon>Cysteiniphilum</taxon>
    </lineage>
</organism>